<organism evidence="1 2">
    <name type="scientific">Tersicoccus phoenicis</name>
    <dbReference type="NCBI Taxonomy" id="554083"/>
    <lineage>
        <taxon>Bacteria</taxon>
        <taxon>Bacillati</taxon>
        <taxon>Actinomycetota</taxon>
        <taxon>Actinomycetes</taxon>
        <taxon>Micrococcales</taxon>
        <taxon>Micrococcaceae</taxon>
        <taxon>Tersicoccus</taxon>
    </lineage>
</organism>
<dbReference type="Proteomes" id="UP000187085">
    <property type="component" value="Unassembled WGS sequence"/>
</dbReference>
<accession>A0A1R1L665</accession>
<evidence type="ECO:0000313" key="1">
    <source>
        <dbReference type="EMBL" id="OMH22909.1"/>
    </source>
</evidence>
<keyword evidence="2" id="KW-1185">Reference proteome</keyword>
<reference evidence="1 2" key="1">
    <citation type="submission" date="2016-12" db="EMBL/GenBank/DDBJ databases">
        <title>Draft genome of Tersicoccus phoenicis 1P05MA.</title>
        <authorList>
            <person name="Nakajima Y."/>
            <person name="Yoshizawa S."/>
            <person name="Nakamura K."/>
            <person name="Ogura Y."/>
            <person name="Hayashi T."/>
            <person name="Kogure K."/>
        </authorList>
    </citation>
    <scope>NUCLEOTIDE SEQUENCE [LARGE SCALE GENOMIC DNA]</scope>
    <source>
        <strain evidence="1 2">1p05MA</strain>
    </source>
</reference>
<proteinExistence type="predicted"/>
<feature type="non-terminal residue" evidence="1">
    <location>
        <position position="67"/>
    </location>
</feature>
<evidence type="ECO:0000313" key="2">
    <source>
        <dbReference type="Proteomes" id="UP000187085"/>
    </source>
</evidence>
<sequence length="67" mass="7633">MRHQVSSRAHFSVRHLGFVRPDLTTFCRLDELGLEAVGQRVEPDRAVIQCRVLEPDPWCRECGAEGV</sequence>
<dbReference type="AlphaFoldDB" id="A0A1R1L665"/>
<protein>
    <recommendedName>
        <fullName evidence="3">ISL3 family transposase</fullName>
    </recommendedName>
</protein>
<evidence type="ECO:0008006" key="3">
    <source>
        <dbReference type="Google" id="ProtNLM"/>
    </source>
</evidence>
<dbReference type="EMBL" id="MRDE01000122">
    <property type="protein sequence ID" value="OMH22909.1"/>
    <property type="molecule type" value="Genomic_DNA"/>
</dbReference>
<gene>
    <name evidence="1" type="ORF">BKD30_15380</name>
</gene>
<name>A0A1R1L665_9MICC</name>
<comment type="caution">
    <text evidence="1">The sequence shown here is derived from an EMBL/GenBank/DDBJ whole genome shotgun (WGS) entry which is preliminary data.</text>
</comment>